<dbReference type="InterPro" id="IPR029044">
    <property type="entry name" value="Nucleotide-diphossugar_trans"/>
</dbReference>
<evidence type="ECO:0000313" key="2">
    <source>
        <dbReference type="EMBL" id="GLS27663.1"/>
    </source>
</evidence>
<dbReference type="RefSeq" id="WP_232592584.1">
    <property type="nucleotide sequence ID" value="NZ_BSPD01000085.1"/>
</dbReference>
<dbReference type="Gene3D" id="3.90.550.10">
    <property type="entry name" value="Spore Coat Polysaccharide Biosynthesis Protein SpsA, Chain A"/>
    <property type="match status" value="1"/>
</dbReference>
<dbReference type="AlphaFoldDB" id="A0AA37WNJ7"/>
<sequence>MPRVSVILPTYNDLDYLKSAIPTALNQIYQDFELIVVDDGSNDGTGDWIKTIDDDKLTYYYQENRGAANAINFALQHCSGELITYISSDNTSPEYFLEALVAAIDSDKDAKWAYASYFNIDADHKHLSINFNNHQLPNEMLTCSHRGNAAFMYERSCHDTVGPFIEENFCDTDMWIKLSSLYKAVYILEPLYNYRIHDNRISSTFNNKVYQEMMVRKWEEFEALHGSENVLRKIYPFSLASGNPDMVAMACNDIAIRYANQVMLVYAMIFWRVGLANGKFASCKALIHNVAEATGRYKLNIEEVKKTLREGLNKNKNLNSTSTEELMRRYEIGTQQAVEEGFCGYISDEVLLRKEYALRFSCFSYTAWKHGHQDHAVAYACPVRP</sequence>
<feature type="domain" description="Glycosyltransferase 2-like" evidence="1">
    <location>
        <begin position="5"/>
        <end position="154"/>
    </location>
</feature>
<dbReference type="SUPFAM" id="SSF53448">
    <property type="entry name" value="Nucleotide-diphospho-sugar transferases"/>
    <property type="match status" value="1"/>
</dbReference>
<reference evidence="2 3" key="1">
    <citation type="journal article" date="2014" name="Int. J. Syst. Evol. Microbiol.">
        <title>Complete genome sequence of Corynebacterium casei LMG S-19264T (=DSM 44701T), isolated from a smear-ripened cheese.</title>
        <authorList>
            <consortium name="US DOE Joint Genome Institute (JGI-PGF)"/>
            <person name="Walter F."/>
            <person name="Albersmeier A."/>
            <person name="Kalinowski J."/>
            <person name="Ruckert C."/>
        </authorList>
    </citation>
    <scope>NUCLEOTIDE SEQUENCE [LARGE SCALE GENOMIC DNA]</scope>
    <source>
        <strain evidence="2 3">NBRC 110095</strain>
    </source>
</reference>
<dbReference type="EMBL" id="BSPD01000085">
    <property type="protein sequence ID" value="GLS27663.1"/>
    <property type="molecule type" value="Genomic_DNA"/>
</dbReference>
<name>A0AA37WNJ7_9GAMM</name>
<evidence type="ECO:0000259" key="1">
    <source>
        <dbReference type="Pfam" id="PF00535"/>
    </source>
</evidence>
<dbReference type="InterPro" id="IPR001173">
    <property type="entry name" value="Glyco_trans_2-like"/>
</dbReference>
<proteinExistence type="predicted"/>
<dbReference type="Proteomes" id="UP001156870">
    <property type="component" value="Unassembled WGS sequence"/>
</dbReference>
<keyword evidence="3" id="KW-1185">Reference proteome</keyword>
<dbReference type="PANTHER" id="PTHR22916">
    <property type="entry name" value="GLYCOSYLTRANSFERASE"/>
    <property type="match status" value="1"/>
</dbReference>
<organism evidence="2 3">
    <name type="scientific">Marinibactrum halimedae</name>
    <dbReference type="NCBI Taxonomy" id="1444977"/>
    <lineage>
        <taxon>Bacteria</taxon>
        <taxon>Pseudomonadati</taxon>
        <taxon>Pseudomonadota</taxon>
        <taxon>Gammaproteobacteria</taxon>
        <taxon>Cellvibrionales</taxon>
        <taxon>Cellvibrionaceae</taxon>
        <taxon>Marinibactrum</taxon>
    </lineage>
</organism>
<protein>
    <recommendedName>
        <fullName evidence="1">Glycosyltransferase 2-like domain-containing protein</fullName>
    </recommendedName>
</protein>
<dbReference type="Pfam" id="PF00535">
    <property type="entry name" value="Glycos_transf_2"/>
    <property type="match status" value="1"/>
</dbReference>
<evidence type="ECO:0000313" key="3">
    <source>
        <dbReference type="Proteomes" id="UP001156870"/>
    </source>
</evidence>
<gene>
    <name evidence="2" type="ORF">GCM10007877_33820</name>
</gene>
<comment type="caution">
    <text evidence="2">The sequence shown here is derived from an EMBL/GenBank/DDBJ whole genome shotgun (WGS) entry which is preliminary data.</text>
</comment>
<accession>A0AA37WNJ7</accession>
<dbReference type="PANTHER" id="PTHR22916:SF3">
    <property type="entry name" value="UDP-GLCNAC:BETAGAL BETA-1,3-N-ACETYLGLUCOSAMINYLTRANSFERASE-LIKE PROTEIN 1"/>
    <property type="match status" value="1"/>
</dbReference>
<dbReference type="GO" id="GO:0016758">
    <property type="term" value="F:hexosyltransferase activity"/>
    <property type="evidence" value="ECO:0007669"/>
    <property type="project" value="UniProtKB-ARBA"/>
</dbReference>